<name>A0A5J4W6T6_9EUKA</name>
<evidence type="ECO:0000313" key="2">
    <source>
        <dbReference type="EMBL" id="KAA6390490.1"/>
    </source>
</evidence>
<comment type="caution">
    <text evidence="2">The sequence shown here is derived from an EMBL/GenBank/DDBJ whole genome shotgun (WGS) entry which is preliminary data.</text>
</comment>
<feature type="region of interest" description="Disordered" evidence="1">
    <location>
        <begin position="1"/>
        <end position="54"/>
    </location>
</feature>
<proteinExistence type="predicted"/>
<gene>
    <name evidence="2" type="ORF">EZS28_013983</name>
</gene>
<sequence length="655" mass="73568">MNQQYVIVDDDDDYVPPDELKSKNRTTGKAKPVSKKVQSNVTLDVSQQQKKKKTPNQIASVAPLDLIPSIFLNPEICAILNKRLNLLRNTADATSPKLAGFASTRDSLIAPLGIETIISAMAKEIKSDGRSLLLAILLGSEMDNNQFVKFQKLGGITTISKWLYTTTQPLALLIACFMGRILEFIEKQINPQINESKDENVIESQQLINTSELQAKISDPQLLIYYWSSIQQQLIGPIRYHINQSNINAVTIKKKPSQNINTDITSRGEIEQMNKIMPEISGKLLDIIGRIAASIREAKTSKQSINQVKDSNARSIGASLYQSSSNDIGIINGDNASYDDMNLYNLGSDEVDNEFQPFYYSLPPQELVKEEDGKIFFLYNAHQHGLPNDQGVLNGIMNEETLSNTVNNLRILSDRRWERGMKPPILNIFNNRRSITPSTSPSPYSSPIRGQNMEKEGKLIIKEIQIEPKSILKKTNQLYSSSNIKQQPQIQWGTNIVVPGNRSETNSSLSQKITPSYASIFNQQSQSGTKRQFIVKSVREYKRDKSWKIKQKRDQNGSLINMNGNQQQGNNQQGIDDQYEDEIGLNSLFGASADEAAAVDGIARVGNFRYEKQNQLKQNVMDKDKSDPFADSIYSLFGTDQSELTLNNKEEIQIF</sequence>
<dbReference type="Proteomes" id="UP000324800">
    <property type="component" value="Unassembled WGS sequence"/>
</dbReference>
<protein>
    <submittedName>
        <fullName evidence="2">Uncharacterized protein</fullName>
    </submittedName>
</protein>
<feature type="compositionally biased region" description="Polar residues" evidence="1">
    <location>
        <begin position="36"/>
        <end position="48"/>
    </location>
</feature>
<evidence type="ECO:0000256" key="1">
    <source>
        <dbReference type="SAM" id="MobiDB-lite"/>
    </source>
</evidence>
<accession>A0A5J4W6T6</accession>
<dbReference type="AlphaFoldDB" id="A0A5J4W6T6"/>
<reference evidence="2 3" key="1">
    <citation type="submission" date="2019-03" db="EMBL/GenBank/DDBJ databases">
        <title>Single cell metagenomics reveals metabolic interactions within the superorganism composed of flagellate Streblomastix strix and complex community of Bacteroidetes bacteria on its surface.</title>
        <authorList>
            <person name="Treitli S.C."/>
            <person name="Kolisko M."/>
            <person name="Husnik F."/>
            <person name="Keeling P."/>
            <person name="Hampl V."/>
        </authorList>
    </citation>
    <scope>NUCLEOTIDE SEQUENCE [LARGE SCALE GENOMIC DNA]</scope>
    <source>
        <strain evidence="2">ST1C</strain>
    </source>
</reference>
<evidence type="ECO:0000313" key="3">
    <source>
        <dbReference type="Proteomes" id="UP000324800"/>
    </source>
</evidence>
<dbReference type="EMBL" id="SNRW01003202">
    <property type="protein sequence ID" value="KAA6390490.1"/>
    <property type="molecule type" value="Genomic_DNA"/>
</dbReference>
<feature type="compositionally biased region" description="Basic residues" evidence="1">
    <location>
        <begin position="23"/>
        <end position="34"/>
    </location>
</feature>
<organism evidence="2 3">
    <name type="scientific">Streblomastix strix</name>
    <dbReference type="NCBI Taxonomy" id="222440"/>
    <lineage>
        <taxon>Eukaryota</taxon>
        <taxon>Metamonada</taxon>
        <taxon>Preaxostyla</taxon>
        <taxon>Oxymonadida</taxon>
        <taxon>Streblomastigidae</taxon>
        <taxon>Streblomastix</taxon>
    </lineage>
</organism>